<dbReference type="PANTHER" id="PTHR24559:SF444">
    <property type="entry name" value="REVERSE TRANSCRIPTASE DOMAIN-CONTAINING PROTEIN"/>
    <property type="match status" value="1"/>
</dbReference>
<dbReference type="AlphaFoldDB" id="A0A9Q3IB04"/>
<dbReference type="EMBL" id="AVOT02038754">
    <property type="protein sequence ID" value="MBW0533682.1"/>
    <property type="molecule type" value="Genomic_DNA"/>
</dbReference>
<dbReference type="InterPro" id="IPR043128">
    <property type="entry name" value="Rev_trsase/Diguanyl_cyclase"/>
</dbReference>
<dbReference type="PANTHER" id="PTHR24559">
    <property type="entry name" value="TRANSPOSON TY3-I GAG-POL POLYPROTEIN"/>
    <property type="match status" value="1"/>
</dbReference>
<sequence>MFGGFRAFNTYTAPDRYPIPRVEEFLTQLSKAKYITSMDELKGFHQNVLIPKDKKLIRMITHCGIYEYLKMPFRINNSLSHYQRMMNIIFPTEFSEGWFIIYIYYIIICSESWSLHLEKLERVLEKVEEVNMET</sequence>
<dbReference type="Proteomes" id="UP000765509">
    <property type="component" value="Unassembled WGS sequence"/>
</dbReference>
<dbReference type="InterPro" id="IPR053134">
    <property type="entry name" value="RNA-dir_DNA_polymerase"/>
</dbReference>
<dbReference type="InterPro" id="IPR043502">
    <property type="entry name" value="DNA/RNA_pol_sf"/>
</dbReference>
<organism evidence="2 3">
    <name type="scientific">Austropuccinia psidii MF-1</name>
    <dbReference type="NCBI Taxonomy" id="1389203"/>
    <lineage>
        <taxon>Eukaryota</taxon>
        <taxon>Fungi</taxon>
        <taxon>Dikarya</taxon>
        <taxon>Basidiomycota</taxon>
        <taxon>Pucciniomycotina</taxon>
        <taxon>Pucciniomycetes</taxon>
        <taxon>Pucciniales</taxon>
        <taxon>Sphaerophragmiaceae</taxon>
        <taxon>Austropuccinia</taxon>
    </lineage>
</organism>
<gene>
    <name evidence="2" type="ORF">O181_073397</name>
</gene>
<dbReference type="Gene3D" id="3.30.70.270">
    <property type="match status" value="1"/>
</dbReference>
<dbReference type="CDD" id="cd01647">
    <property type="entry name" value="RT_LTR"/>
    <property type="match status" value="1"/>
</dbReference>
<accession>A0A9Q3IB04</accession>
<name>A0A9Q3IB04_9BASI</name>
<evidence type="ECO:0000259" key="1">
    <source>
        <dbReference type="Pfam" id="PF00078"/>
    </source>
</evidence>
<proteinExistence type="predicted"/>
<feature type="domain" description="Reverse transcriptase" evidence="1">
    <location>
        <begin position="5"/>
        <end position="133"/>
    </location>
</feature>
<dbReference type="SUPFAM" id="SSF56672">
    <property type="entry name" value="DNA/RNA polymerases"/>
    <property type="match status" value="1"/>
</dbReference>
<comment type="caution">
    <text evidence="2">The sequence shown here is derived from an EMBL/GenBank/DDBJ whole genome shotgun (WGS) entry which is preliminary data.</text>
</comment>
<keyword evidence="3" id="KW-1185">Reference proteome</keyword>
<dbReference type="OrthoDB" id="775972at2759"/>
<protein>
    <recommendedName>
        <fullName evidence="1">Reverse transcriptase domain-containing protein</fullName>
    </recommendedName>
</protein>
<dbReference type="InterPro" id="IPR000477">
    <property type="entry name" value="RT_dom"/>
</dbReference>
<dbReference type="Gene3D" id="3.10.10.10">
    <property type="entry name" value="HIV Type 1 Reverse Transcriptase, subunit A, domain 1"/>
    <property type="match status" value="1"/>
</dbReference>
<evidence type="ECO:0000313" key="2">
    <source>
        <dbReference type="EMBL" id="MBW0533682.1"/>
    </source>
</evidence>
<evidence type="ECO:0000313" key="3">
    <source>
        <dbReference type="Proteomes" id="UP000765509"/>
    </source>
</evidence>
<reference evidence="2" key="1">
    <citation type="submission" date="2021-03" db="EMBL/GenBank/DDBJ databases">
        <title>Draft genome sequence of rust myrtle Austropuccinia psidii MF-1, a brazilian biotype.</title>
        <authorList>
            <person name="Quecine M.C."/>
            <person name="Pachon D.M.R."/>
            <person name="Bonatelli M.L."/>
            <person name="Correr F.H."/>
            <person name="Franceschini L.M."/>
            <person name="Leite T.F."/>
            <person name="Margarido G.R.A."/>
            <person name="Almeida C.A."/>
            <person name="Ferrarezi J.A."/>
            <person name="Labate C.A."/>
        </authorList>
    </citation>
    <scope>NUCLEOTIDE SEQUENCE</scope>
    <source>
        <strain evidence="2">MF-1</strain>
    </source>
</reference>
<dbReference type="Pfam" id="PF00078">
    <property type="entry name" value="RVT_1"/>
    <property type="match status" value="1"/>
</dbReference>